<feature type="chain" id="PRO_5037632657" evidence="2">
    <location>
        <begin position="23"/>
        <end position="93"/>
    </location>
</feature>
<reference evidence="4" key="1">
    <citation type="journal article" date="2016" name="Nature">
        <title>Genome evolution in the allotetraploid frog Xenopus laevis.</title>
        <authorList>
            <person name="Session A.M."/>
            <person name="Uno Y."/>
            <person name="Kwon T."/>
            <person name="Chapman J.A."/>
            <person name="Toyoda A."/>
            <person name="Takahashi S."/>
            <person name="Fukui A."/>
            <person name="Hikosaka A."/>
            <person name="Suzuki A."/>
            <person name="Kondo M."/>
            <person name="van Heeringen S.J."/>
            <person name="Quigley I."/>
            <person name="Heinz S."/>
            <person name="Ogino H."/>
            <person name="Ochi H."/>
            <person name="Hellsten U."/>
            <person name="Lyons J.B."/>
            <person name="Simakov O."/>
            <person name="Putnam N."/>
            <person name="Stites J."/>
            <person name="Kuroki Y."/>
            <person name="Tanaka T."/>
            <person name="Michiue T."/>
            <person name="Watanabe M."/>
            <person name="Bogdanovic O."/>
            <person name="Lister R."/>
            <person name="Georgiou G."/>
            <person name="Paranjpe S.S."/>
            <person name="van Kruijsbergen I."/>
            <person name="Shu S."/>
            <person name="Carlson J."/>
            <person name="Kinoshita T."/>
            <person name="Ohta Y."/>
            <person name="Mawaribuchi S."/>
            <person name="Jenkins J."/>
            <person name="Grimwood J."/>
            <person name="Schmutz J."/>
            <person name="Mitros T."/>
            <person name="Mozaffari S.V."/>
            <person name="Suzuki Y."/>
            <person name="Haramoto Y."/>
            <person name="Yamamoto T.S."/>
            <person name="Takagi C."/>
            <person name="Heald R."/>
            <person name="Miller K."/>
            <person name="Haudenschild C."/>
            <person name="Kitzman J."/>
            <person name="Nakayama T."/>
            <person name="Izutsu Y."/>
            <person name="Robert J."/>
            <person name="Fortriede J."/>
            <person name="Burns K."/>
            <person name="Lotay V."/>
            <person name="Karimi K."/>
            <person name="Yasuoka Y."/>
            <person name="Dichmann D.S."/>
            <person name="Flajnik M.F."/>
            <person name="Houston D.W."/>
            <person name="Shendure J."/>
            <person name="DuPasquier L."/>
            <person name="Vize P.D."/>
            <person name="Zorn A.M."/>
            <person name="Ito M."/>
            <person name="Marcotte E.M."/>
            <person name="Wallingford J.B."/>
            <person name="Ito Y."/>
            <person name="Asashima M."/>
            <person name="Ueno N."/>
            <person name="Matsuda Y."/>
            <person name="Veenstra G.J."/>
            <person name="Fujiyama A."/>
            <person name="Harland R.M."/>
            <person name="Taira M."/>
            <person name="Rokhsar D.S."/>
        </authorList>
    </citation>
    <scope>NUCLEOTIDE SEQUENCE [LARGE SCALE GENOMIC DNA]</scope>
    <source>
        <strain evidence="4">J</strain>
    </source>
</reference>
<dbReference type="Proteomes" id="UP000694892">
    <property type="component" value="Chromosome 4L"/>
</dbReference>
<name>A0A974HNN3_XENLA</name>
<dbReference type="EMBL" id="CM004472">
    <property type="protein sequence ID" value="OCT84256.1"/>
    <property type="molecule type" value="Genomic_DNA"/>
</dbReference>
<sequence>MCLFPVCCVLLIGSYSIFQAKGNTILLHLPENSDPKMNSVEFLQCQYLHLHKLLRRMKKYKGLSIVVLFCLHIFGTLQFITHHAIKMCETAVE</sequence>
<feature type="transmembrane region" description="Helical" evidence="1">
    <location>
        <begin position="62"/>
        <end position="80"/>
    </location>
</feature>
<keyword evidence="1" id="KW-0812">Transmembrane</keyword>
<keyword evidence="2" id="KW-0732">Signal</keyword>
<keyword evidence="1" id="KW-0472">Membrane</keyword>
<gene>
    <name evidence="3" type="ORF">XELAEV_18022406mg</name>
</gene>
<accession>A0A974HNN3</accession>
<organism evidence="3 4">
    <name type="scientific">Xenopus laevis</name>
    <name type="common">African clawed frog</name>
    <dbReference type="NCBI Taxonomy" id="8355"/>
    <lineage>
        <taxon>Eukaryota</taxon>
        <taxon>Metazoa</taxon>
        <taxon>Chordata</taxon>
        <taxon>Craniata</taxon>
        <taxon>Vertebrata</taxon>
        <taxon>Euteleostomi</taxon>
        <taxon>Amphibia</taxon>
        <taxon>Batrachia</taxon>
        <taxon>Anura</taxon>
        <taxon>Pipoidea</taxon>
        <taxon>Pipidae</taxon>
        <taxon>Xenopodinae</taxon>
        <taxon>Xenopus</taxon>
        <taxon>Xenopus</taxon>
    </lineage>
</organism>
<proteinExistence type="predicted"/>
<protein>
    <submittedName>
        <fullName evidence="3">Uncharacterized protein</fullName>
    </submittedName>
</protein>
<evidence type="ECO:0000256" key="2">
    <source>
        <dbReference type="SAM" id="SignalP"/>
    </source>
</evidence>
<dbReference type="AlphaFoldDB" id="A0A974HNN3"/>
<keyword evidence="1" id="KW-1133">Transmembrane helix</keyword>
<evidence type="ECO:0000256" key="1">
    <source>
        <dbReference type="SAM" id="Phobius"/>
    </source>
</evidence>
<evidence type="ECO:0000313" key="4">
    <source>
        <dbReference type="Proteomes" id="UP000694892"/>
    </source>
</evidence>
<feature type="signal peptide" evidence="2">
    <location>
        <begin position="1"/>
        <end position="22"/>
    </location>
</feature>
<evidence type="ECO:0000313" key="3">
    <source>
        <dbReference type="EMBL" id="OCT84256.1"/>
    </source>
</evidence>